<proteinExistence type="predicted"/>
<evidence type="ECO:0000313" key="1">
    <source>
        <dbReference type="EMBL" id="MEQ2231929.1"/>
    </source>
</evidence>
<reference evidence="1 2" key="1">
    <citation type="submission" date="2021-06" db="EMBL/GenBank/DDBJ databases">
        <authorList>
            <person name="Palmer J.M."/>
        </authorList>
    </citation>
    <scope>NUCLEOTIDE SEQUENCE [LARGE SCALE GENOMIC DNA]</scope>
    <source>
        <strain evidence="2">if_2019</strain>
        <tissue evidence="1">Muscle</tissue>
    </source>
</reference>
<keyword evidence="2" id="KW-1185">Reference proteome</keyword>
<sequence>MCLHRVSVSVARLAVCCPFAPVGHCMKLNSGGEKLICWSEGQKFKNHNTQRSGAGHPEYSDIRLASVRRRLVGILVCPLKRHKRVCVSVCVLADSHEKQDGGGAHSRLGSMTDGQTEEAAALIVGLTDRLGGKPE</sequence>
<organism evidence="1 2">
    <name type="scientific">Ilyodon furcidens</name>
    <name type="common">goldbreast splitfin</name>
    <dbReference type="NCBI Taxonomy" id="33524"/>
    <lineage>
        <taxon>Eukaryota</taxon>
        <taxon>Metazoa</taxon>
        <taxon>Chordata</taxon>
        <taxon>Craniata</taxon>
        <taxon>Vertebrata</taxon>
        <taxon>Euteleostomi</taxon>
        <taxon>Actinopterygii</taxon>
        <taxon>Neopterygii</taxon>
        <taxon>Teleostei</taxon>
        <taxon>Neoteleostei</taxon>
        <taxon>Acanthomorphata</taxon>
        <taxon>Ovalentaria</taxon>
        <taxon>Atherinomorphae</taxon>
        <taxon>Cyprinodontiformes</taxon>
        <taxon>Goodeidae</taxon>
        <taxon>Ilyodon</taxon>
    </lineage>
</organism>
<accession>A0ABV0THF7</accession>
<comment type="caution">
    <text evidence="1">The sequence shown here is derived from an EMBL/GenBank/DDBJ whole genome shotgun (WGS) entry which is preliminary data.</text>
</comment>
<evidence type="ECO:0000313" key="2">
    <source>
        <dbReference type="Proteomes" id="UP001482620"/>
    </source>
</evidence>
<protein>
    <submittedName>
        <fullName evidence="1">Uncharacterized protein</fullName>
    </submittedName>
</protein>
<gene>
    <name evidence="1" type="ORF">ILYODFUR_005744</name>
</gene>
<dbReference type="Proteomes" id="UP001482620">
    <property type="component" value="Unassembled WGS sequence"/>
</dbReference>
<name>A0ABV0THF7_9TELE</name>
<dbReference type="EMBL" id="JAHRIQ010035096">
    <property type="protein sequence ID" value="MEQ2231929.1"/>
    <property type="molecule type" value="Genomic_DNA"/>
</dbReference>